<evidence type="ECO:0000313" key="3">
    <source>
        <dbReference type="WBParaSite" id="nRc.2.0.1.t18342-RA"/>
    </source>
</evidence>
<dbReference type="Proteomes" id="UP000887565">
    <property type="component" value="Unplaced"/>
</dbReference>
<evidence type="ECO:0000313" key="2">
    <source>
        <dbReference type="Proteomes" id="UP000887565"/>
    </source>
</evidence>
<name>A0A915IX40_ROMCU</name>
<proteinExistence type="predicted"/>
<evidence type="ECO:0000256" key="1">
    <source>
        <dbReference type="SAM" id="MobiDB-lite"/>
    </source>
</evidence>
<reference evidence="3" key="1">
    <citation type="submission" date="2022-11" db="UniProtKB">
        <authorList>
            <consortium name="WormBaseParasite"/>
        </authorList>
    </citation>
    <scope>IDENTIFICATION</scope>
</reference>
<accession>A0A915IX40</accession>
<feature type="region of interest" description="Disordered" evidence="1">
    <location>
        <begin position="20"/>
        <end position="46"/>
    </location>
</feature>
<sequence>MVFRDIKTLKHTTHLKVLTARKVPKKKKKKQKDKWNKSLEVSDDEDLSLQPKSFFDDPKRLQASVTSAMKSGLTHPLIKLLRVPVSPIYKLAIRNHIKFETDLPCSRSLMK</sequence>
<dbReference type="AlphaFoldDB" id="A0A915IX40"/>
<feature type="compositionally biased region" description="Basic residues" evidence="1">
    <location>
        <begin position="22"/>
        <end position="32"/>
    </location>
</feature>
<dbReference type="WBParaSite" id="nRc.2.0.1.t18342-RA">
    <property type="protein sequence ID" value="nRc.2.0.1.t18342-RA"/>
    <property type="gene ID" value="nRc.2.0.1.g18342"/>
</dbReference>
<organism evidence="2 3">
    <name type="scientific">Romanomermis culicivorax</name>
    <name type="common">Nematode worm</name>
    <dbReference type="NCBI Taxonomy" id="13658"/>
    <lineage>
        <taxon>Eukaryota</taxon>
        <taxon>Metazoa</taxon>
        <taxon>Ecdysozoa</taxon>
        <taxon>Nematoda</taxon>
        <taxon>Enoplea</taxon>
        <taxon>Dorylaimia</taxon>
        <taxon>Mermithida</taxon>
        <taxon>Mermithoidea</taxon>
        <taxon>Mermithidae</taxon>
        <taxon>Romanomermis</taxon>
    </lineage>
</organism>
<protein>
    <submittedName>
        <fullName evidence="3">Uncharacterized protein</fullName>
    </submittedName>
</protein>
<keyword evidence="2" id="KW-1185">Reference proteome</keyword>